<reference evidence="1" key="1">
    <citation type="journal article" date="2020" name="New Phytol.">
        <title>Comparative genomics reveals dynamic genome evolution in host specialist ectomycorrhizal fungi.</title>
        <authorList>
            <person name="Lofgren L.A."/>
            <person name="Nguyen N.H."/>
            <person name="Vilgalys R."/>
            <person name="Ruytinx J."/>
            <person name="Liao H.L."/>
            <person name="Branco S."/>
            <person name="Kuo A."/>
            <person name="LaButti K."/>
            <person name="Lipzen A."/>
            <person name="Andreopoulos W."/>
            <person name="Pangilinan J."/>
            <person name="Riley R."/>
            <person name="Hundley H."/>
            <person name="Na H."/>
            <person name="Barry K."/>
            <person name="Grigoriev I.V."/>
            <person name="Stajich J.E."/>
            <person name="Kennedy P.G."/>
        </authorList>
    </citation>
    <scope>NUCLEOTIDE SEQUENCE</scope>
    <source>
        <strain evidence="1">MN1</strain>
    </source>
</reference>
<dbReference type="AlphaFoldDB" id="A0A9P7EDR7"/>
<dbReference type="Proteomes" id="UP000807769">
    <property type="component" value="Unassembled WGS sequence"/>
</dbReference>
<name>A0A9P7EDR7_9AGAM</name>
<organism evidence="1 2">
    <name type="scientific">Suillus subaureus</name>
    <dbReference type="NCBI Taxonomy" id="48587"/>
    <lineage>
        <taxon>Eukaryota</taxon>
        <taxon>Fungi</taxon>
        <taxon>Dikarya</taxon>
        <taxon>Basidiomycota</taxon>
        <taxon>Agaricomycotina</taxon>
        <taxon>Agaricomycetes</taxon>
        <taxon>Agaricomycetidae</taxon>
        <taxon>Boletales</taxon>
        <taxon>Suillineae</taxon>
        <taxon>Suillaceae</taxon>
        <taxon>Suillus</taxon>
    </lineage>
</organism>
<comment type="caution">
    <text evidence="1">The sequence shown here is derived from an EMBL/GenBank/DDBJ whole genome shotgun (WGS) entry which is preliminary data.</text>
</comment>
<dbReference type="OrthoDB" id="2661628at2759"/>
<sequence length="271" mass="30826">MPSYPELHLAPPNMSNSSTVSVYNLSHFTAWDAANVLEFAISHFAAIWLICNQNHVPCTLAYKASFIWHIQWEADVSVSSHFVFPFINIIIGHFIRFQTSTITTNVFHDEFFVHCSPSDPTLGSTHQLMQEYNHNWWMDHFDRLGFELLLLDLQVLQTRIVLTTDDLIRVRTSAEILRETISQAFSEVMEMTRDHFEQLLMGTMLLPGPVITDQADGDALVNPIVAVRAHLQQLSDTLSCLLEEKTQVATVAAATMARLEALMDELLDSHW</sequence>
<dbReference type="EMBL" id="JABBWG010000010">
    <property type="protein sequence ID" value="KAG1819026.1"/>
    <property type="molecule type" value="Genomic_DNA"/>
</dbReference>
<evidence type="ECO:0000313" key="2">
    <source>
        <dbReference type="Proteomes" id="UP000807769"/>
    </source>
</evidence>
<gene>
    <name evidence="1" type="ORF">BJ212DRAFT_1479153</name>
</gene>
<evidence type="ECO:0000313" key="1">
    <source>
        <dbReference type="EMBL" id="KAG1819026.1"/>
    </source>
</evidence>
<accession>A0A9P7EDR7</accession>
<dbReference type="RefSeq" id="XP_041194703.1">
    <property type="nucleotide sequence ID" value="XM_041339823.1"/>
</dbReference>
<protein>
    <submittedName>
        <fullName evidence="1">Uncharacterized protein</fullName>
    </submittedName>
</protein>
<dbReference type="GeneID" id="64633839"/>
<keyword evidence="2" id="KW-1185">Reference proteome</keyword>
<proteinExistence type="predicted"/>